<organism evidence="1 2">
    <name type="scientific">Chengkuizengella marina</name>
    <dbReference type="NCBI Taxonomy" id="2507566"/>
    <lineage>
        <taxon>Bacteria</taxon>
        <taxon>Bacillati</taxon>
        <taxon>Bacillota</taxon>
        <taxon>Bacilli</taxon>
        <taxon>Bacillales</taxon>
        <taxon>Paenibacillaceae</taxon>
        <taxon>Chengkuizengella</taxon>
    </lineage>
</organism>
<dbReference type="OrthoDB" id="2678891at2"/>
<name>A0A6N9Q1K5_9BACL</name>
<reference evidence="1 2" key="1">
    <citation type="submission" date="2019-01" db="EMBL/GenBank/DDBJ databases">
        <title>Chengkuizengella sp. nov., isolated from deep-sea sediment of East Pacific Ocean.</title>
        <authorList>
            <person name="Yang J."/>
            <person name="Lai Q."/>
            <person name="Shao Z."/>
        </authorList>
    </citation>
    <scope>NUCLEOTIDE SEQUENCE [LARGE SCALE GENOMIC DNA]</scope>
    <source>
        <strain evidence="1 2">YPA3-1-1</strain>
    </source>
</reference>
<dbReference type="Proteomes" id="UP000448943">
    <property type="component" value="Unassembled WGS sequence"/>
</dbReference>
<evidence type="ECO:0000313" key="2">
    <source>
        <dbReference type="Proteomes" id="UP000448943"/>
    </source>
</evidence>
<accession>A0A6N9Q1K5</accession>
<dbReference type="AlphaFoldDB" id="A0A6N9Q1K5"/>
<proteinExistence type="predicted"/>
<gene>
    <name evidence="1" type="ORF">ERL59_07310</name>
</gene>
<dbReference type="RefSeq" id="WP_160645552.1">
    <property type="nucleotide sequence ID" value="NZ_SIJB01000017.1"/>
</dbReference>
<sequence>MIEKIKEYVELKSKQKQITEELSILRDDILSFMEKVYQLEMDIESYHVKVVPLERRVYDDEALFKSLPDESLWRLMSKADISKINGLLKLNIIKDELLIGSYEIKKVTNLQISKK</sequence>
<protein>
    <submittedName>
        <fullName evidence="1">Uncharacterized protein</fullName>
    </submittedName>
</protein>
<dbReference type="EMBL" id="SIJB01000017">
    <property type="protein sequence ID" value="NBI28763.1"/>
    <property type="molecule type" value="Genomic_DNA"/>
</dbReference>
<keyword evidence="2" id="KW-1185">Reference proteome</keyword>
<evidence type="ECO:0000313" key="1">
    <source>
        <dbReference type="EMBL" id="NBI28763.1"/>
    </source>
</evidence>
<comment type="caution">
    <text evidence="1">The sequence shown here is derived from an EMBL/GenBank/DDBJ whole genome shotgun (WGS) entry which is preliminary data.</text>
</comment>